<comment type="subcellular location">
    <subcellularLocation>
        <location evidence="1">Nucleus</location>
    </subcellularLocation>
</comment>
<dbReference type="GO" id="GO:0000932">
    <property type="term" value="C:P-body"/>
    <property type="evidence" value="ECO:0007669"/>
    <property type="project" value="TreeGrafter"/>
</dbReference>
<proteinExistence type="inferred from homology"/>
<organism evidence="13 14">
    <name type="scientific">Macrostomum lignano</name>
    <dbReference type="NCBI Taxonomy" id="282301"/>
    <lineage>
        <taxon>Eukaryota</taxon>
        <taxon>Metazoa</taxon>
        <taxon>Spiralia</taxon>
        <taxon>Lophotrochozoa</taxon>
        <taxon>Platyhelminthes</taxon>
        <taxon>Rhabditophora</taxon>
        <taxon>Macrostomorpha</taxon>
        <taxon>Macrostomida</taxon>
        <taxon>Macrostomidae</taxon>
        <taxon>Macrostomum</taxon>
    </lineage>
</organism>
<dbReference type="GO" id="GO:0000340">
    <property type="term" value="F:RNA 7-methylguanosine cap binding"/>
    <property type="evidence" value="ECO:0007669"/>
    <property type="project" value="TreeGrafter"/>
</dbReference>
<evidence type="ECO:0000256" key="2">
    <source>
        <dbReference type="ARBA" id="ARBA00010208"/>
    </source>
</evidence>
<dbReference type="Proteomes" id="UP000215902">
    <property type="component" value="Unassembled WGS sequence"/>
</dbReference>
<feature type="binding site" evidence="11">
    <location>
        <position position="202"/>
    </location>
    <ligand>
        <name>substrate</name>
    </ligand>
</feature>
<keyword evidence="14" id="KW-1185">Reference proteome</keyword>
<sequence length="365" mass="41142">INPMASTQEAASNKSSEVSDEPTPAKQPRLDQPTASQESTAMQQHDFTKFRLLEILDNSQRAKYVALLGKFDTTDGISSSSSSQDGKNGEDSKSNSTSAILLLEKEAFPVEQLQQSQLGLSLFDQHQTVETVMHNDIWHKYRLPLESSFCLAKATLVHPATDRLAAKYRQRPCHLVVESPEDYRKRTEPALQSAGAKHSLAWVGNLLDGSAEADRLVFDDPDPAVGFVLHADLKWDGRRIDDLYCLAVCRVDGLHSLRQLGAQHLPLLENLMDKGRKALRDRYGVPLSQQRVFLHYQPSFYHLHAHFTHVSADWPGQQAERAHLVTEIINNIRLMPDYYEKATLTFPVKEGEPLYDAYKDQLDLL</sequence>
<dbReference type="PIRSF" id="PIRSF028973">
    <property type="entry name" value="Scavenger_mRNA_decap_enz"/>
    <property type="match status" value="1"/>
</dbReference>
<dbReference type="SUPFAM" id="SSF54197">
    <property type="entry name" value="HIT-like"/>
    <property type="match status" value="1"/>
</dbReference>
<dbReference type="AlphaFoldDB" id="A0A267GE26"/>
<evidence type="ECO:0000256" key="10">
    <source>
        <dbReference type="PIRSR" id="PIRSR028973-1"/>
    </source>
</evidence>
<comment type="caution">
    <text evidence="13">The sequence shown here is derived from an EMBL/GenBank/DDBJ whole genome shotgun (WGS) entry which is preliminary data.</text>
</comment>
<gene>
    <name evidence="13" type="ORF">BOX15_Mlig009200g1</name>
</gene>
<dbReference type="GO" id="GO:0140932">
    <property type="term" value="F:5'-(N(7)-methyl 5'-triphosphoguanosine)-[mRNA] diphosphatase activity"/>
    <property type="evidence" value="ECO:0007669"/>
    <property type="project" value="UniProtKB-EC"/>
</dbReference>
<dbReference type="InterPro" id="IPR008594">
    <property type="entry name" value="DcpS/DCS2"/>
</dbReference>
<feature type="compositionally biased region" description="Polar residues" evidence="12">
    <location>
        <begin position="33"/>
        <end position="43"/>
    </location>
</feature>
<evidence type="ECO:0000256" key="9">
    <source>
        <dbReference type="ARBA" id="ARBA00048222"/>
    </source>
</evidence>
<evidence type="ECO:0000256" key="8">
    <source>
        <dbReference type="ARBA" id="ARBA00030609"/>
    </source>
</evidence>
<evidence type="ECO:0000256" key="5">
    <source>
        <dbReference type="ARBA" id="ARBA00022801"/>
    </source>
</evidence>
<dbReference type="Gene3D" id="3.30.200.40">
    <property type="entry name" value="Scavenger mRNA decapping enzyme, N-terminal domain"/>
    <property type="match status" value="1"/>
</dbReference>
<accession>A0A267GE26</accession>
<evidence type="ECO:0000256" key="4">
    <source>
        <dbReference type="ARBA" id="ARBA00015636"/>
    </source>
</evidence>
<dbReference type="InterPro" id="IPR036265">
    <property type="entry name" value="HIT-like_sf"/>
</dbReference>
<dbReference type="GO" id="GO:0000290">
    <property type="term" value="P:deadenylation-dependent decapping of nuclear-transcribed mRNA"/>
    <property type="evidence" value="ECO:0007669"/>
    <property type="project" value="InterPro"/>
</dbReference>
<feature type="binding site" evidence="11">
    <location>
        <position position="212"/>
    </location>
    <ligand>
        <name>substrate</name>
    </ligand>
</feature>
<dbReference type="Pfam" id="PF11969">
    <property type="entry name" value="DcpS_C"/>
    <property type="match status" value="1"/>
</dbReference>
<dbReference type="EMBL" id="NIVC01000382">
    <property type="protein sequence ID" value="PAA84283.1"/>
    <property type="molecule type" value="Genomic_DNA"/>
</dbReference>
<dbReference type="GO" id="GO:0005634">
    <property type="term" value="C:nucleus"/>
    <property type="evidence" value="ECO:0007669"/>
    <property type="project" value="UniProtKB-SubCell"/>
</dbReference>
<comment type="catalytic activity">
    <reaction evidence="9">
        <text>a 5'-end (N(7)-methyl 5'-triphosphoguanosine)-ribonucleoside in mRNA + H2O = N(7)-methyl-GMP + a 5'-end diphospho-ribonucleoside in mRNA + 2 H(+)</text>
        <dbReference type="Rhea" id="RHEA:65388"/>
        <dbReference type="Rhea" id="RHEA-COMP:17165"/>
        <dbReference type="Rhea" id="RHEA-COMP:17167"/>
        <dbReference type="ChEBI" id="CHEBI:15377"/>
        <dbReference type="ChEBI" id="CHEBI:15378"/>
        <dbReference type="ChEBI" id="CHEBI:58285"/>
        <dbReference type="ChEBI" id="CHEBI:156461"/>
        <dbReference type="ChEBI" id="CHEBI:167616"/>
        <dbReference type="EC" id="3.6.1.59"/>
    </reaction>
</comment>
<comment type="similarity">
    <text evidence="2">Belongs to the HIT family.</text>
</comment>
<evidence type="ECO:0000256" key="1">
    <source>
        <dbReference type="ARBA" id="ARBA00004123"/>
    </source>
</evidence>
<dbReference type="Gene3D" id="3.30.428.10">
    <property type="entry name" value="HIT-like"/>
    <property type="match status" value="1"/>
</dbReference>
<evidence type="ECO:0000256" key="11">
    <source>
        <dbReference type="PIRSR" id="PIRSR028973-2"/>
    </source>
</evidence>
<keyword evidence="6" id="KW-0539">Nucleus</keyword>
<dbReference type="EC" id="3.6.1.59" evidence="3"/>
<feature type="compositionally biased region" description="Polar residues" evidence="12">
    <location>
        <begin position="1"/>
        <end position="16"/>
    </location>
</feature>
<feature type="region of interest" description="Disordered" evidence="12">
    <location>
        <begin position="1"/>
        <end position="43"/>
    </location>
</feature>
<keyword evidence="5" id="KW-0378">Hydrolase</keyword>
<feature type="binding site" evidence="11">
    <location>
        <position position="232"/>
    </location>
    <ligand>
        <name>substrate</name>
    </ligand>
</feature>
<name>A0A267GE26_9PLAT</name>
<protein>
    <recommendedName>
        <fullName evidence="4">m7GpppX diphosphatase</fullName>
        <ecNumber evidence="3">3.6.1.59</ecNumber>
    </recommendedName>
    <alternativeName>
        <fullName evidence="8">Decapping scavenger enzyme</fullName>
    </alternativeName>
    <alternativeName>
        <fullName evidence="7">Scavenger mRNA-decapping enzyme DcpS</fullName>
    </alternativeName>
</protein>
<feature type="binding site" evidence="11">
    <location>
        <begin position="295"/>
        <end position="306"/>
    </location>
    <ligand>
        <name>substrate</name>
    </ligand>
</feature>
<evidence type="ECO:0000256" key="7">
    <source>
        <dbReference type="ARBA" id="ARBA00029885"/>
    </source>
</evidence>
<evidence type="ECO:0000313" key="13">
    <source>
        <dbReference type="EMBL" id="PAA84283.1"/>
    </source>
</evidence>
<dbReference type="Pfam" id="PF05652">
    <property type="entry name" value="DcpS"/>
    <property type="match status" value="1"/>
</dbReference>
<feature type="region of interest" description="Disordered" evidence="12">
    <location>
        <begin position="75"/>
        <end position="94"/>
    </location>
</feature>
<feature type="active site" description="Nucleophile" evidence="10">
    <location>
        <position position="304"/>
    </location>
</feature>
<dbReference type="InterPro" id="IPR011145">
    <property type="entry name" value="Scavenger_mRNA_decap_enz_N"/>
</dbReference>
<dbReference type="STRING" id="282301.A0A267GE26"/>
<dbReference type="SUPFAM" id="SSF102860">
    <property type="entry name" value="mRNA decapping enzyme DcpS N-terminal domain"/>
    <property type="match status" value="1"/>
</dbReference>
<feature type="non-terminal residue" evidence="13">
    <location>
        <position position="1"/>
    </location>
</feature>
<evidence type="ECO:0000256" key="6">
    <source>
        <dbReference type="ARBA" id="ARBA00023242"/>
    </source>
</evidence>
<dbReference type="PANTHER" id="PTHR12978:SF0">
    <property type="entry name" value="M7GPPPX DIPHOSPHATASE"/>
    <property type="match status" value="1"/>
</dbReference>
<reference evidence="13 14" key="1">
    <citation type="submission" date="2017-06" db="EMBL/GenBank/DDBJ databases">
        <title>A platform for efficient transgenesis in Macrostomum lignano, a flatworm model organism for stem cell research.</title>
        <authorList>
            <person name="Berezikov E."/>
        </authorList>
    </citation>
    <scope>NUCLEOTIDE SEQUENCE [LARGE SCALE GENOMIC DNA]</scope>
    <source>
        <strain evidence="13">DV1</strain>
        <tissue evidence="13">Whole organism</tissue>
    </source>
</reference>
<evidence type="ECO:0000256" key="12">
    <source>
        <dbReference type="SAM" id="MobiDB-lite"/>
    </source>
</evidence>
<evidence type="ECO:0000313" key="14">
    <source>
        <dbReference type="Proteomes" id="UP000215902"/>
    </source>
</evidence>
<dbReference type="PANTHER" id="PTHR12978">
    <property type="entry name" value="HISTIDINE TRIAD HIT PROTEIN MEMBER"/>
    <property type="match status" value="1"/>
</dbReference>
<feature type="binding site" evidence="11">
    <location>
        <position position="234"/>
    </location>
    <ligand>
        <name>substrate</name>
    </ligand>
</feature>
<dbReference type="OrthoDB" id="10264956at2759"/>
<dbReference type="FunFam" id="3.30.428.10:FF:000006">
    <property type="entry name" value="m7GpppX diphosphatase"/>
    <property type="match status" value="1"/>
</dbReference>
<evidence type="ECO:0000256" key="3">
    <source>
        <dbReference type="ARBA" id="ARBA00012520"/>
    </source>
</evidence>